<name>A0A382GVN5_9ZZZZ</name>
<feature type="region of interest" description="Disordered" evidence="1">
    <location>
        <begin position="1"/>
        <end position="83"/>
    </location>
</feature>
<gene>
    <name evidence="2" type="ORF">METZ01_LOCUS232010</name>
</gene>
<organism evidence="2">
    <name type="scientific">marine metagenome</name>
    <dbReference type="NCBI Taxonomy" id="408172"/>
    <lineage>
        <taxon>unclassified sequences</taxon>
        <taxon>metagenomes</taxon>
        <taxon>ecological metagenomes</taxon>
    </lineage>
</organism>
<evidence type="ECO:0000256" key="1">
    <source>
        <dbReference type="SAM" id="MobiDB-lite"/>
    </source>
</evidence>
<dbReference type="EMBL" id="UINC01057706">
    <property type="protein sequence ID" value="SVB79156.1"/>
    <property type="molecule type" value="Genomic_DNA"/>
</dbReference>
<proteinExistence type="predicted"/>
<accession>A0A382GVN5</accession>
<dbReference type="AlphaFoldDB" id="A0A382GVN5"/>
<feature type="compositionally biased region" description="Basic residues" evidence="1">
    <location>
        <begin position="15"/>
        <end position="27"/>
    </location>
</feature>
<protein>
    <submittedName>
        <fullName evidence="2">Uncharacterized protein</fullName>
    </submittedName>
</protein>
<feature type="compositionally biased region" description="Basic and acidic residues" evidence="1">
    <location>
        <begin position="1"/>
        <end position="14"/>
    </location>
</feature>
<feature type="non-terminal residue" evidence="2">
    <location>
        <position position="83"/>
    </location>
</feature>
<reference evidence="2" key="1">
    <citation type="submission" date="2018-05" db="EMBL/GenBank/DDBJ databases">
        <authorList>
            <person name="Lanie J.A."/>
            <person name="Ng W.-L."/>
            <person name="Kazmierczak K.M."/>
            <person name="Andrzejewski T.M."/>
            <person name="Davidsen T.M."/>
            <person name="Wayne K.J."/>
            <person name="Tettelin H."/>
            <person name="Glass J.I."/>
            <person name="Rusch D."/>
            <person name="Podicherti R."/>
            <person name="Tsui H.-C.T."/>
            <person name="Winkler M.E."/>
        </authorList>
    </citation>
    <scope>NUCLEOTIDE SEQUENCE</scope>
</reference>
<evidence type="ECO:0000313" key="2">
    <source>
        <dbReference type="EMBL" id="SVB79156.1"/>
    </source>
</evidence>
<feature type="non-terminal residue" evidence="2">
    <location>
        <position position="1"/>
    </location>
</feature>
<sequence>HRDGRGCLDGERGRSRPLRHRHRRAGGRHTGQAGRHRLAGHGIERRLAFGDPQIPPLRPRDLQARHGAPGIGTATTPVEEDRL</sequence>